<accession>Q49853</accession>
<dbReference type="PIR" id="S72973">
    <property type="entry name" value="S72973"/>
</dbReference>
<feature type="region of interest" description="Disordered" evidence="1">
    <location>
        <begin position="1"/>
        <end position="29"/>
    </location>
</feature>
<dbReference type="EMBL" id="U00020">
    <property type="protein sequence ID" value="AAA17287.1"/>
    <property type="molecule type" value="Genomic_DNA"/>
</dbReference>
<sequence>MGPESRLRGPVSTGPLRLQKHGGHRMHGQVPAAQRCGSLRDNLWHLLGSKIAAVIVVDDRYYSRLVGLATAGAVTIGAGDRSTADELVHQKIQPYVDNDIRND</sequence>
<evidence type="ECO:0000313" key="2">
    <source>
        <dbReference type="EMBL" id="AAA17287.1"/>
    </source>
</evidence>
<name>Q49853_MYCLR</name>
<dbReference type="AlphaFoldDB" id="Q49853"/>
<feature type="compositionally biased region" description="Basic residues" evidence="1">
    <location>
        <begin position="18"/>
        <end position="27"/>
    </location>
</feature>
<reference evidence="2" key="1">
    <citation type="submission" date="1994-01" db="EMBL/GenBank/DDBJ databases">
        <authorList>
            <person name="Smith D.R."/>
        </authorList>
    </citation>
    <scope>NUCLEOTIDE SEQUENCE</scope>
</reference>
<evidence type="ECO:0000256" key="1">
    <source>
        <dbReference type="SAM" id="MobiDB-lite"/>
    </source>
</evidence>
<organism evidence="2">
    <name type="scientific">Mycobacterium leprae</name>
    <dbReference type="NCBI Taxonomy" id="1769"/>
    <lineage>
        <taxon>Bacteria</taxon>
        <taxon>Bacillati</taxon>
        <taxon>Actinomycetota</taxon>
        <taxon>Actinomycetes</taxon>
        <taxon>Mycobacteriales</taxon>
        <taxon>Mycobacteriaceae</taxon>
        <taxon>Mycobacterium</taxon>
    </lineage>
</organism>
<protein>
    <submittedName>
        <fullName evidence="2">B229_C1_154</fullName>
    </submittedName>
</protein>
<reference evidence="2" key="2">
    <citation type="submission" date="1994-03" db="EMBL/GenBank/DDBJ databases">
        <authorList>
            <person name="Robison K."/>
        </authorList>
    </citation>
    <scope>NUCLEOTIDE SEQUENCE</scope>
</reference>
<proteinExistence type="predicted"/>